<evidence type="ECO:0000313" key="3">
    <source>
        <dbReference type="Proteomes" id="UP001497525"/>
    </source>
</evidence>
<feature type="region of interest" description="Disordered" evidence="1">
    <location>
        <begin position="74"/>
        <end position="100"/>
    </location>
</feature>
<evidence type="ECO:0000313" key="2">
    <source>
        <dbReference type="EMBL" id="CAL5136069.1"/>
    </source>
</evidence>
<dbReference type="EMBL" id="CAXLJL010000290">
    <property type="protein sequence ID" value="CAL5136069.1"/>
    <property type="molecule type" value="Genomic_DNA"/>
</dbReference>
<sequence length="100" mass="11461">MYLGPDGPKEMKTSHKYYYGRSHFNDFNRRKKVGRKIIAWEKQVAGLAALDKCFVKAGNEKTVSELKINRNQTEQYKTARRANGGQQRPIESGHFETAAL</sequence>
<evidence type="ECO:0000256" key="1">
    <source>
        <dbReference type="SAM" id="MobiDB-lite"/>
    </source>
</evidence>
<accession>A0AAV2TIK6</accession>
<protein>
    <submittedName>
        <fullName evidence="2">Uncharacterized protein</fullName>
    </submittedName>
</protein>
<comment type="caution">
    <text evidence="2">The sequence shown here is derived from an EMBL/GenBank/DDBJ whole genome shotgun (WGS) entry which is preliminary data.</text>
</comment>
<proteinExistence type="predicted"/>
<name>A0AAV2TIK6_CALDB</name>
<dbReference type="AlphaFoldDB" id="A0AAV2TIK6"/>
<dbReference type="Proteomes" id="UP001497525">
    <property type="component" value="Unassembled WGS sequence"/>
</dbReference>
<reference evidence="2" key="1">
    <citation type="submission" date="2024-06" db="EMBL/GenBank/DDBJ databases">
        <authorList>
            <person name="Liu X."/>
            <person name="Lenzi L."/>
            <person name="Haldenby T S."/>
            <person name="Uol C."/>
        </authorList>
    </citation>
    <scope>NUCLEOTIDE SEQUENCE</scope>
</reference>
<organism evidence="2 3">
    <name type="scientific">Calicophoron daubneyi</name>
    <name type="common">Rumen fluke</name>
    <name type="synonym">Paramphistomum daubneyi</name>
    <dbReference type="NCBI Taxonomy" id="300641"/>
    <lineage>
        <taxon>Eukaryota</taxon>
        <taxon>Metazoa</taxon>
        <taxon>Spiralia</taxon>
        <taxon>Lophotrochozoa</taxon>
        <taxon>Platyhelminthes</taxon>
        <taxon>Trematoda</taxon>
        <taxon>Digenea</taxon>
        <taxon>Plagiorchiida</taxon>
        <taxon>Pronocephalata</taxon>
        <taxon>Paramphistomoidea</taxon>
        <taxon>Paramphistomidae</taxon>
        <taxon>Calicophoron</taxon>
    </lineage>
</organism>
<gene>
    <name evidence="2" type="ORF">CDAUBV1_LOCUS10158</name>
</gene>